<dbReference type="Proteomes" id="UP001168821">
    <property type="component" value="Unassembled WGS sequence"/>
</dbReference>
<keyword evidence="2" id="KW-1185">Reference proteome</keyword>
<proteinExistence type="predicted"/>
<comment type="caution">
    <text evidence="1">The sequence shown here is derived from an EMBL/GenBank/DDBJ whole genome shotgun (WGS) entry which is preliminary data.</text>
</comment>
<dbReference type="AlphaFoldDB" id="A0AA38IPA2"/>
<evidence type="ECO:0000313" key="1">
    <source>
        <dbReference type="EMBL" id="KAJ3659095.1"/>
    </source>
</evidence>
<name>A0AA38IPA2_9CUCU</name>
<dbReference type="EMBL" id="JALNTZ010000003">
    <property type="protein sequence ID" value="KAJ3659095.1"/>
    <property type="molecule type" value="Genomic_DNA"/>
</dbReference>
<gene>
    <name evidence="1" type="ORF">Zmor_010802</name>
</gene>
<accession>A0AA38IPA2</accession>
<evidence type="ECO:0000313" key="2">
    <source>
        <dbReference type="Proteomes" id="UP001168821"/>
    </source>
</evidence>
<protein>
    <submittedName>
        <fullName evidence="1">Uncharacterized protein</fullName>
    </submittedName>
</protein>
<organism evidence="1 2">
    <name type="scientific">Zophobas morio</name>
    <dbReference type="NCBI Taxonomy" id="2755281"/>
    <lineage>
        <taxon>Eukaryota</taxon>
        <taxon>Metazoa</taxon>
        <taxon>Ecdysozoa</taxon>
        <taxon>Arthropoda</taxon>
        <taxon>Hexapoda</taxon>
        <taxon>Insecta</taxon>
        <taxon>Pterygota</taxon>
        <taxon>Neoptera</taxon>
        <taxon>Endopterygota</taxon>
        <taxon>Coleoptera</taxon>
        <taxon>Polyphaga</taxon>
        <taxon>Cucujiformia</taxon>
        <taxon>Tenebrionidae</taxon>
        <taxon>Zophobas</taxon>
    </lineage>
</organism>
<reference evidence="1" key="1">
    <citation type="journal article" date="2023" name="G3 (Bethesda)">
        <title>Whole genome assemblies of Zophobas morio and Tenebrio molitor.</title>
        <authorList>
            <person name="Kaur S."/>
            <person name="Stinson S.A."/>
            <person name="diCenzo G.C."/>
        </authorList>
    </citation>
    <scope>NUCLEOTIDE SEQUENCE</scope>
    <source>
        <strain evidence="1">QUZm001</strain>
    </source>
</reference>
<sequence length="93" mass="10999">MLERITHWTKVFIKELASNVVKLVRCKCGDLRVPPLCRKIVLSRSLGKETSGRKQLLPGQKHHRTLNYTCLHWRRHFRGYLNFKVFITPKPSM</sequence>